<organism evidence="2">
    <name type="scientific">Streptomyces sp. R41</name>
    <dbReference type="NCBI Taxonomy" id="3238632"/>
    <lineage>
        <taxon>Bacteria</taxon>
        <taxon>Bacillati</taxon>
        <taxon>Actinomycetota</taxon>
        <taxon>Actinomycetes</taxon>
        <taxon>Kitasatosporales</taxon>
        <taxon>Streptomycetaceae</taxon>
        <taxon>Streptomyces</taxon>
    </lineage>
</organism>
<evidence type="ECO:0000259" key="1">
    <source>
        <dbReference type="PROSITE" id="PS51736"/>
    </source>
</evidence>
<evidence type="ECO:0000313" key="2">
    <source>
        <dbReference type="EMBL" id="XDQ58639.1"/>
    </source>
</evidence>
<dbReference type="InterPro" id="IPR006119">
    <property type="entry name" value="Resolv_N"/>
</dbReference>
<dbReference type="GO" id="GO:0000150">
    <property type="term" value="F:DNA strand exchange activity"/>
    <property type="evidence" value="ECO:0007669"/>
    <property type="project" value="InterPro"/>
</dbReference>
<dbReference type="AlphaFoldDB" id="A0AB39RZX6"/>
<proteinExistence type="predicted"/>
<name>A0AB39RZX6_9ACTN</name>
<dbReference type="PROSITE" id="PS51736">
    <property type="entry name" value="RECOMBINASES_3"/>
    <property type="match status" value="1"/>
</dbReference>
<gene>
    <name evidence="2" type="ORF">AB5J53_46920</name>
</gene>
<dbReference type="EMBL" id="CP163443">
    <property type="protein sequence ID" value="XDQ58639.1"/>
    <property type="molecule type" value="Genomic_DNA"/>
</dbReference>
<dbReference type="GO" id="GO:0003677">
    <property type="term" value="F:DNA binding"/>
    <property type="evidence" value="ECO:0007669"/>
    <property type="project" value="InterPro"/>
</dbReference>
<feature type="domain" description="Resolvase/invertase-type recombinase catalytic" evidence="1">
    <location>
        <begin position="1"/>
        <end position="53"/>
    </location>
</feature>
<sequence length="53" mass="5804">MIRSTPCCGHHENIHIDKVSGGAKAPRPTVDLVVQLLRDGDTLKVSRLDRLSP</sequence>
<accession>A0AB39RZX6</accession>
<protein>
    <submittedName>
        <fullName evidence="2">Recombinase family protein</fullName>
    </submittedName>
</protein>
<reference evidence="2" key="1">
    <citation type="submission" date="2024-07" db="EMBL/GenBank/DDBJ databases">
        <authorList>
            <person name="Yu S.T."/>
        </authorList>
    </citation>
    <scope>NUCLEOTIDE SEQUENCE</scope>
    <source>
        <strain evidence="2">R41</strain>
    </source>
</reference>
<dbReference type="SUPFAM" id="SSF53041">
    <property type="entry name" value="Resolvase-like"/>
    <property type="match status" value="1"/>
</dbReference>
<dbReference type="RefSeq" id="WP_369251685.1">
    <property type="nucleotide sequence ID" value="NZ_CP163443.1"/>
</dbReference>
<dbReference type="InterPro" id="IPR036162">
    <property type="entry name" value="Resolvase-like_N_sf"/>
</dbReference>